<dbReference type="InterPro" id="IPR000488">
    <property type="entry name" value="Death_dom"/>
</dbReference>
<feature type="domain" description="Death" evidence="4">
    <location>
        <begin position="40"/>
        <end position="104"/>
    </location>
</feature>
<proteinExistence type="predicted"/>
<keyword evidence="2" id="KW-0963">Cytoplasm</keyword>
<evidence type="ECO:0000256" key="2">
    <source>
        <dbReference type="ARBA" id="ARBA00022490"/>
    </source>
</evidence>
<dbReference type="SUPFAM" id="SSF47986">
    <property type="entry name" value="DEATH domain"/>
    <property type="match status" value="1"/>
</dbReference>
<feature type="domain" description="TIR" evidence="5">
    <location>
        <begin position="149"/>
        <end position="280"/>
    </location>
</feature>
<dbReference type="SMART" id="SM00255">
    <property type="entry name" value="TIR"/>
    <property type="match status" value="1"/>
</dbReference>
<keyword evidence="3" id="KW-0395">Inflammatory response</keyword>
<dbReference type="PANTHER" id="PTHR15079:SF3">
    <property type="entry name" value="MYELOID DIFFERENTIATION PRIMARY RESPONSE PROTEIN MYD88"/>
    <property type="match status" value="1"/>
</dbReference>
<evidence type="ECO:0000256" key="1">
    <source>
        <dbReference type="ARBA" id="ARBA00004496"/>
    </source>
</evidence>
<name>A0ABP1P2W0_XYLVO</name>
<evidence type="ECO:0000259" key="5">
    <source>
        <dbReference type="PROSITE" id="PS50104"/>
    </source>
</evidence>
<reference evidence="6 7" key="1">
    <citation type="submission" date="2024-08" db="EMBL/GenBank/DDBJ databases">
        <authorList>
            <person name="Will J Nash"/>
            <person name="Angela Man"/>
            <person name="Seanna McTaggart"/>
            <person name="Kendall Baker"/>
            <person name="Tom Barker"/>
            <person name="Leah Catchpole"/>
            <person name="Alex Durrant"/>
            <person name="Karim Gharbi"/>
            <person name="Naomi Irish"/>
            <person name="Gemy Kaithakottil"/>
            <person name="Debby Ku"/>
            <person name="Aaliyah Providence"/>
            <person name="Felix Shaw"/>
            <person name="David Swarbreck"/>
            <person name="Chris Watkins"/>
            <person name="Ann M. McCartney"/>
            <person name="Giulio Formenti"/>
            <person name="Alice Mouton"/>
            <person name="Noel Vella"/>
            <person name="Bjorn M von Reumont"/>
            <person name="Adriana Vella"/>
            <person name="Wilfried Haerty"/>
        </authorList>
    </citation>
    <scope>NUCLEOTIDE SEQUENCE [LARGE SCALE GENOMIC DNA]</scope>
</reference>
<keyword evidence="7" id="KW-1185">Reference proteome</keyword>
<evidence type="ECO:0000313" key="7">
    <source>
        <dbReference type="Proteomes" id="UP001642520"/>
    </source>
</evidence>
<dbReference type="Proteomes" id="UP001642520">
    <property type="component" value="Unassembled WGS sequence"/>
</dbReference>
<dbReference type="Gene3D" id="1.10.533.10">
    <property type="entry name" value="Death Domain, Fas"/>
    <property type="match status" value="1"/>
</dbReference>
<dbReference type="PROSITE" id="PS50104">
    <property type="entry name" value="TIR"/>
    <property type="match status" value="1"/>
</dbReference>
<comment type="subcellular location">
    <subcellularLocation>
        <location evidence="1">Cytoplasm</location>
    </subcellularLocation>
</comment>
<evidence type="ECO:0000313" key="6">
    <source>
        <dbReference type="EMBL" id="CAL7947620.1"/>
    </source>
</evidence>
<protein>
    <recommendedName>
        <fullName evidence="8">Myeloid differentiation primary response protein MyD88</fullName>
    </recommendedName>
</protein>
<dbReference type="EMBL" id="CAXAJV020001296">
    <property type="protein sequence ID" value="CAL7947620.1"/>
    <property type="molecule type" value="Genomic_DNA"/>
</dbReference>
<dbReference type="InterPro" id="IPR011029">
    <property type="entry name" value="DEATH-like_dom_sf"/>
</dbReference>
<evidence type="ECO:0000259" key="4">
    <source>
        <dbReference type="PROSITE" id="PS50017"/>
    </source>
</evidence>
<organism evidence="6 7">
    <name type="scientific">Xylocopa violacea</name>
    <name type="common">Violet carpenter bee</name>
    <name type="synonym">Apis violacea</name>
    <dbReference type="NCBI Taxonomy" id="135666"/>
    <lineage>
        <taxon>Eukaryota</taxon>
        <taxon>Metazoa</taxon>
        <taxon>Ecdysozoa</taxon>
        <taxon>Arthropoda</taxon>
        <taxon>Hexapoda</taxon>
        <taxon>Insecta</taxon>
        <taxon>Pterygota</taxon>
        <taxon>Neoptera</taxon>
        <taxon>Endopterygota</taxon>
        <taxon>Hymenoptera</taxon>
        <taxon>Apocrita</taxon>
        <taxon>Aculeata</taxon>
        <taxon>Apoidea</taxon>
        <taxon>Anthophila</taxon>
        <taxon>Apidae</taxon>
        <taxon>Xylocopa</taxon>
        <taxon>Xylocopa</taxon>
    </lineage>
</organism>
<dbReference type="InterPro" id="IPR000157">
    <property type="entry name" value="TIR_dom"/>
</dbReference>
<evidence type="ECO:0008006" key="8">
    <source>
        <dbReference type="Google" id="ProtNLM"/>
    </source>
</evidence>
<dbReference type="Pfam" id="PF13676">
    <property type="entry name" value="TIR_2"/>
    <property type="match status" value="1"/>
</dbReference>
<dbReference type="SUPFAM" id="SSF52200">
    <property type="entry name" value="Toll/Interleukin receptor TIR domain"/>
    <property type="match status" value="1"/>
</dbReference>
<dbReference type="Gene3D" id="3.40.50.10140">
    <property type="entry name" value="Toll/interleukin-1 receptor homology (TIR) domain"/>
    <property type="match status" value="1"/>
</dbReference>
<evidence type="ECO:0000256" key="3">
    <source>
        <dbReference type="ARBA" id="ARBA00023198"/>
    </source>
</evidence>
<accession>A0ABP1P2W0</accession>
<dbReference type="InterPro" id="IPR035897">
    <property type="entry name" value="Toll_tir_struct_dom_sf"/>
</dbReference>
<sequence length="427" mass="49541">MIVDLSTVPLVALSAESKHIISVLLNPPKVIPSENGLPRDWRGLAHLCNLSGELMPLVTSHPDPATYILTAWQQKEQSITFKDLQIVLEEIERWDILDDTLELFERDAARYLEQEQKAQTSAEIIVNDVDEKVLTVDDLHRLRQGLESQYYDAFLLYADEDINFVTEMVDKLENQYNLKLCLKDRDLIGGVTFEHEAVMTLISERCNRLIVVVSSNFLKSSANKFFLNYAQALSIDKKQRKIIPCLYEKCQLPPQLSYMFVLDYNRVGLYDFWGKLRDSVQAPNKIKETANISHIKEIYYSNLDISDKDKKDKPNSKYVEPMELKEFNIKDEVEKLNKEKNLDHSECTSVHNAKNNNKKYTQFLQWKRWKHTKKGQNDKKEYVPITETVSLPSLEGLDTLSTSTESVTKKHKTRFINKYVKKVLIKS</sequence>
<comment type="caution">
    <text evidence="6">The sequence shown here is derived from an EMBL/GenBank/DDBJ whole genome shotgun (WGS) entry which is preliminary data.</text>
</comment>
<dbReference type="InterPro" id="IPR017281">
    <property type="entry name" value="Myelin_different_resp_MyD88"/>
</dbReference>
<gene>
    <name evidence="6" type="ORF">XYLVIOL_LOCUS8426</name>
</gene>
<dbReference type="PROSITE" id="PS50017">
    <property type="entry name" value="DEATH_DOMAIN"/>
    <property type="match status" value="1"/>
</dbReference>
<dbReference type="PANTHER" id="PTHR15079">
    <property type="entry name" value="MYD88"/>
    <property type="match status" value="1"/>
</dbReference>